<keyword evidence="4 7" id="KW-0812">Transmembrane</keyword>
<dbReference type="CDD" id="cd17369">
    <property type="entry name" value="MFS_ShiA_like"/>
    <property type="match status" value="1"/>
</dbReference>
<evidence type="ECO:0000256" key="4">
    <source>
        <dbReference type="ARBA" id="ARBA00022692"/>
    </source>
</evidence>
<dbReference type="InterPro" id="IPR011701">
    <property type="entry name" value="MFS"/>
</dbReference>
<keyword evidence="10" id="KW-1185">Reference proteome</keyword>
<keyword evidence="3" id="KW-1003">Cell membrane</keyword>
<dbReference type="InterPro" id="IPR020846">
    <property type="entry name" value="MFS_dom"/>
</dbReference>
<protein>
    <submittedName>
        <fullName evidence="9">MFS transporter</fullName>
    </submittedName>
</protein>
<feature type="domain" description="Major facilitator superfamily (MFS) profile" evidence="8">
    <location>
        <begin position="4"/>
        <end position="412"/>
    </location>
</feature>
<gene>
    <name evidence="9" type="ORF">RQC66_10820</name>
</gene>
<sequence length="426" mass="44236">MLRLAAASLAGTAIEFYDFFVYGTAAALVLGPLFFPTFSPLAGTLAAFGTFGVGFVARPLGSVLFGHIGDRHGRRPVLVLSLLLTGGATVAVGCVPTYGSIGVAAPLLLLVLRFLQGLGLGGEWGGAVLLTAEHAPAGRRGLWSSFPQVGPALGFLLANGVMLALSATLTEAQFASWGWRVPFWAAGVLALAGLWLRSSLAESPSFLALDDHARVPLVEVTRDHWRLVLLTAGGLAIGYAIFYAVTTWSLAYGTERLGVSRTVMLACIMAAVLVKGSLTPLVALLGDRYGRRPLCLTGCAAAALWMFPMVALLSTGEPLLMFLGFLGAMLAFITMFAVIAAYLPELYEPRVRCTGAAVGYNLGGVLGGALTPIVATALAEQGGRVPWGVGAYLTGIALLSLGCFALLPETRPVGAGVAVKAEPVMD</sequence>
<dbReference type="Pfam" id="PF07690">
    <property type="entry name" value="MFS_1"/>
    <property type="match status" value="1"/>
</dbReference>
<dbReference type="PANTHER" id="PTHR43045">
    <property type="entry name" value="SHIKIMATE TRANSPORTER"/>
    <property type="match status" value="1"/>
</dbReference>
<feature type="transmembrane region" description="Helical" evidence="7">
    <location>
        <begin position="142"/>
        <end position="165"/>
    </location>
</feature>
<evidence type="ECO:0000313" key="9">
    <source>
        <dbReference type="EMBL" id="MDT7841226.1"/>
    </source>
</evidence>
<name>A0ABU3LQX0_9ACTN</name>
<feature type="transmembrane region" description="Helical" evidence="7">
    <location>
        <begin position="385"/>
        <end position="407"/>
    </location>
</feature>
<feature type="transmembrane region" description="Helical" evidence="7">
    <location>
        <begin position="227"/>
        <end position="251"/>
    </location>
</feature>
<evidence type="ECO:0000259" key="8">
    <source>
        <dbReference type="PROSITE" id="PS50850"/>
    </source>
</evidence>
<accession>A0ABU3LQX0</accession>
<dbReference type="SUPFAM" id="SSF103473">
    <property type="entry name" value="MFS general substrate transporter"/>
    <property type="match status" value="1"/>
</dbReference>
<dbReference type="RefSeq" id="WP_314200128.1">
    <property type="nucleotide sequence ID" value="NZ_JAVTLL010000006.1"/>
</dbReference>
<feature type="transmembrane region" description="Helical" evidence="7">
    <location>
        <begin position="177"/>
        <end position="196"/>
    </location>
</feature>
<feature type="transmembrane region" description="Helical" evidence="7">
    <location>
        <begin position="319"/>
        <end position="343"/>
    </location>
</feature>
<reference evidence="10" key="1">
    <citation type="submission" date="2023-07" db="EMBL/GenBank/DDBJ databases">
        <title>Draft genome sequence of the endophytic actinobacterium Streptomyces justiciae WPN32, a potential antibiotic producer.</title>
        <authorList>
            <person name="Yasawong M."/>
            <person name="Pana W."/>
            <person name="Ganta P."/>
            <person name="Santapan N."/>
            <person name="Songngamsuk T."/>
            <person name="Phatcharaharikarn M."/>
            <person name="Kerdtoob S."/>
            <person name="Nantapong N."/>
        </authorList>
    </citation>
    <scope>NUCLEOTIDE SEQUENCE [LARGE SCALE GENOMIC DNA]</scope>
    <source>
        <strain evidence="10">WPN32</strain>
    </source>
</reference>
<dbReference type="PANTHER" id="PTHR43045:SF1">
    <property type="entry name" value="SHIKIMATE TRANSPORTER"/>
    <property type="match status" value="1"/>
</dbReference>
<feature type="transmembrane region" description="Helical" evidence="7">
    <location>
        <begin position="355"/>
        <end position="379"/>
    </location>
</feature>
<keyword evidence="6 7" id="KW-0472">Membrane</keyword>
<evidence type="ECO:0000256" key="5">
    <source>
        <dbReference type="ARBA" id="ARBA00022989"/>
    </source>
</evidence>
<evidence type="ECO:0000256" key="1">
    <source>
        <dbReference type="ARBA" id="ARBA00004651"/>
    </source>
</evidence>
<feature type="transmembrane region" description="Helical" evidence="7">
    <location>
        <begin position="293"/>
        <end position="313"/>
    </location>
</feature>
<dbReference type="PROSITE" id="PS50850">
    <property type="entry name" value="MFS"/>
    <property type="match status" value="1"/>
</dbReference>
<dbReference type="Gene3D" id="1.20.1250.20">
    <property type="entry name" value="MFS general substrate transporter like domains"/>
    <property type="match status" value="2"/>
</dbReference>
<dbReference type="PROSITE" id="PS00217">
    <property type="entry name" value="SUGAR_TRANSPORT_2"/>
    <property type="match status" value="1"/>
</dbReference>
<evidence type="ECO:0000256" key="3">
    <source>
        <dbReference type="ARBA" id="ARBA00022475"/>
    </source>
</evidence>
<keyword evidence="5 7" id="KW-1133">Transmembrane helix</keyword>
<feature type="transmembrane region" description="Helical" evidence="7">
    <location>
        <begin position="42"/>
        <end position="65"/>
    </location>
</feature>
<proteinExistence type="predicted"/>
<keyword evidence="2" id="KW-0813">Transport</keyword>
<feature type="transmembrane region" description="Helical" evidence="7">
    <location>
        <begin position="263"/>
        <end position="286"/>
    </location>
</feature>
<comment type="caution">
    <text evidence="9">The sequence shown here is derived from an EMBL/GenBank/DDBJ whole genome shotgun (WGS) entry which is preliminary data.</text>
</comment>
<dbReference type="InterPro" id="IPR036259">
    <property type="entry name" value="MFS_trans_sf"/>
</dbReference>
<feature type="transmembrane region" description="Helical" evidence="7">
    <location>
        <begin position="107"/>
        <end position="130"/>
    </location>
</feature>
<dbReference type="EMBL" id="JAVTLL010000006">
    <property type="protein sequence ID" value="MDT7841226.1"/>
    <property type="molecule type" value="Genomic_DNA"/>
</dbReference>
<evidence type="ECO:0000313" key="10">
    <source>
        <dbReference type="Proteomes" id="UP001257948"/>
    </source>
</evidence>
<dbReference type="InterPro" id="IPR005829">
    <property type="entry name" value="Sugar_transporter_CS"/>
</dbReference>
<organism evidence="9 10">
    <name type="scientific">Streptomyces justiciae</name>
    <dbReference type="NCBI Taxonomy" id="2780140"/>
    <lineage>
        <taxon>Bacteria</taxon>
        <taxon>Bacillati</taxon>
        <taxon>Actinomycetota</taxon>
        <taxon>Actinomycetes</taxon>
        <taxon>Kitasatosporales</taxon>
        <taxon>Streptomycetaceae</taxon>
        <taxon>Streptomyces</taxon>
    </lineage>
</organism>
<comment type="subcellular location">
    <subcellularLocation>
        <location evidence="1">Cell membrane</location>
        <topology evidence="1">Multi-pass membrane protein</topology>
    </subcellularLocation>
</comment>
<dbReference type="Proteomes" id="UP001257948">
    <property type="component" value="Unassembled WGS sequence"/>
</dbReference>
<feature type="transmembrane region" description="Helical" evidence="7">
    <location>
        <begin position="77"/>
        <end position="101"/>
    </location>
</feature>
<evidence type="ECO:0000256" key="7">
    <source>
        <dbReference type="SAM" id="Phobius"/>
    </source>
</evidence>
<evidence type="ECO:0000256" key="6">
    <source>
        <dbReference type="ARBA" id="ARBA00023136"/>
    </source>
</evidence>
<evidence type="ECO:0000256" key="2">
    <source>
        <dbReference type="ARBA" id="ARBA00022448"/>
    </source>
</evidence>